<comment type="caution">
    <text evidence="1">The sequence shown here is derived from an EMBL/GenBank/DDBJ whole genome shotgun (WGS) entry which is preliminary data.</text>
</comment>
<accession>A0A420NBR2</accession>
<gene>
    <name evidence="1" type="ORF">BFJ69_g6001</name>
</gene>
<evidence type="ECO:0000313" key="2">
    <source>
        <dbReference type="Proteomes" id="UP000285084"/>
    </source>
</evidence>
<evidence type="ECO:0000313" key="1">
    <source>
        <dbReference type="EMBL" id="RKK77712.1"/>
    </source>
</evidence>
<sequence length="65" mass="7522">MTKDILEKMNTKTPSFDLGMAEEADVGYTPEEERRVFRKIDRVVLSLMCLIEFFHCQPPNRSLSG</sequence>
<dbReference type="AlphaFoldDB" id="A0A420NBR2"/>
<reference evidence="1 2" key="1">
    <citation type="journal article" date="2018" name="Sci. Rep.">
        <title>Characterisation of pathogen-specific regions and novel effector candidates in Fusarium oxysporum f. sp. cepae.</title>
        <authorList>
            <person name="Armitage A.D."/>
            <person name="Taylor A."/>
            <person name="Sobczyk M.K."/>
            <person name="Baxter L."/>
            <person name="Greenfield B.P."/>
            <person name="Bates H.J."/>
            <person name="Wilson F."/>
            <person name="Jackson A.C."/>
            <person name="Ott S."/>
            <person name="Harrison R.J."/>
            <person name="Clarkson J.P."/>
        </authorList>
    </citation>
    <scope>NUCLEOTIDE SEQUENCE [LARGE SCALE GENOMIC DNA]</scope>
    <source>
        <strain evidence="1 2">Fo_A13</strain>
    </source>
</reference>
<dbReference type="VEuPathDB" id="FungiDB:FOMG_10769"/>
<organism evidence="1 2">
    <name type="scientific">Fusarium oxysporum</name>
    <name type="common">Fusarium vascular wilt</name>
    <dbReference type="NCBI Taxonomy" id="5507"/>
    <lineage>
        <taxon>Eukaryota</taxon>
        <taxon>Fungi</taxon>
        <taxon>Dikarya</taxon>
        <taxon>Ascomycota</taxon>
        <taxon>Pezizomycotina</taxon>
        <taxon>Sordariomycetes</taxon>
        <taxon>Hypocreomycetidae</taxon>
        <taxon>Hypocreales</taxon>
        <taxon>Nectriaceae</taxon>
        <taxon>Fusarium</taxon>
        <taxon>Fusarium oxysporum species complex</taxon>
    </lineage>
</organism>
<dbReference type="VEuPathDB" id="FungiDB:FOXG_18391"/>
<protein>
    <submittedName>
        <fullName evidence="1">Uncharacterized protein</fullName>
    </submittedName>
</protein>
<name>A0A420NBR2_FUSOX</name>
<dbReference type="EMBL" id="MRCX01000043">
    <property type="protein sequence ID" value="RKK77712.1"/>
    <property type="molecule type" value="Genomic_DNA"/>
</dbReference>
<proteinExistence type="predicted"/>
<dbReference type="Proteomes" id="UP000285084">
    <property type="component" value="Unassembled WGS sequence"/>
</dbReference>